<reference evidence="1" key="1">
    <citation type="journal article" date="2014" name="Front. Microbiol.">
        <title>High frequency of phylogenetically diverse reductive dehalogenase-homologous genes in deep subseafloor sedimentary metagenomes.</title>
        <authorList>
            <person name="Kawai M."/>
            <person name="Futagami T."/>
            <person name="Toyoda A."/>
            <person name="Takaki Y."/>
            <person name="Nishi S."/>
            <person name="Hori S."/>
            <person name="Arai W."/>
            <person name="Tsubouchi T."/>
            <person name="Morono Y."/>
            <person name="Uchiyama I."/>
            <person name="Ito T."/>
            <person name="Fujiyama A."/>
            <person name="Inagaki F."/>
            <person name="Takami H."/>
        </authorList>
    </citation>
    <scope>NUCLEOTIDE SEQUENCE</scope>
    <source>
        <strain evidence="1">Expedition CK06-06</strain>
    </source>
</reference>
<organism evidence="1">
    <name type="scientific">marine sediment metagenome</name>
    <dbReference type="NCBI Taxonomy" id="412755"/>
    <lineage>
        <taxon>unclassified sequences</taxon>
        <taxon>metagenomes</taxon>
        <taxon>ecological metagenomes</taxon>
    </lineage>
</organism>
<sequence>MVLIHLKYDIFNLFMERNELNFLDDNGGRLYAGYADAYKGYEPELLLLEGSFSALDEVKPPRIIAREAIEKEIRATPRVTTYYPTGPVRSITTIPDLVIPPERVRAPVIEPIAELPSMELAGMSQLDIWELLDVMLPEELLGLDITPGRQVGKETKGRVYYDNVWVENGKVKCVRKGEPRTLGYTPRFAKKKYKTRRRRKRLTKRDMYILEVLKQNPEAGALALML</sequence>
<gene>
    <name evidence="1" type="ORF">S06H3_01004</name>
</gene>
<dbReference type="EMBL" id="BARV01000228">
    <property type="protein sequence ID" value="GAH95384.1"/>
    <property type="molecule type" value="Genomic_DNA"/>
</dbReference>
<name>X1KYX7_9ZZZZ</name>
<comment type="caution">
    <text evidence="1">The sequence shown here is derived from an EMBL/GenBank/DDBJ whole genome shotgun (WGS) entry which is preliminary data.</text>
</comment>
<protein>
    <submittedName>
        <fullName evidence="1">Uncharacterized protein</fullName>
    </submittedName>
</protein>
<dbReference type="AlphaFoldDB" id="X1KYX7"/>
<proteinExistence type="predicted"/>
<accession>X1KYX7</accession>
<evidence type="ECO:0000313" key="1">
    <source>
        <dbReference type="EMBL" id="GAH95384.1"/>
    </source>
</evidence>